<feature type="signal peptide" evidence="2">
    <location>
        <begin position="1"/>
        <end position="17"/>
    </location>
</feature>
<dbReference type="OrthoDB" id="1921208at2759"/>
<keyword evidence="4" id="KW-1185">Reference proteome</keyword>
<accession>A0A0C2XLH0</accession>
<evidence type="ECO:0000256" key="1">
    <source>
        <dbReference type="SAM" id="MobiDB-lite"/>
    </source>
</evidence>
<keyword evidence="2" id="KW-0732">Signal</keyword>
<dbReference type="EMBL" id="KN818225">
    <property type="protein sequence ID" value="KIL69938.1"/>
    <property type="molecule type" value="Genomic_DNA"/>
</dbReference>
<evidence type="ECO:0000256" key="2">
    <source>
        <dbReference type="SAM" id="SignalP"/>
    </source>
</evidence>
<evidence type="ECO:0000313" key="4">
    <source>
        <dbReference type="Proteomes" id="UP000054549"/>
    </source>
</evidence>
<dbReference type="InterPro" id="IPR008972">
    <property type="entry name" value="Cupredoxin"/>
</dbReference>
<evidence type="ECO:0000313" key="3">
    <source>
        <dbReference type="EMBL" id="KIL69938.1"/>
    </source>
</evidence>
<gene>
    <name evidence="3" type="ORF">M378DRAFT_157183</name>
</gene>
<dbReference type="InterPro" id="IPR052953">
    <property type="entry name" value="Ser-rich/MCO-related"/>
</dbReference>
<protein>
    <recommendedName>
        <fullName evidence="5">Cupredoxin</fullName>
    </recommendedName>
</protein>
<dbReference type="SUPFAM" id="SSF49503">
    <property type="entry name" value="Cupredoxins"/>
    <property type="match status" value="1"/>
</dbReference>
<proteinExistence type="predicted"/>
<sequence length="208" mass="20403">MHVAFFGSLLVATAVSAANIAVQVGPSGALTYTPTNVNASVGDTIIFTFEAKNHTVTQSSFTQPCTNAGGINSGFKPVTAGATMPTFQFTVNSTDPLWFYCAQTSPSSHCKAGMVFAVNPTASKTFAQFQSNAETGSSSSGSSSGVSSGSGTATSGGTSYGSGSAATNTATGSATAATTSSTGNAAVMIGSNFGGLLTVVGLVAGLSL</sequence>
<dbReference type="HOGENOM" id="CLU_053381_5_0_1"/>
<dbReference type="Gene3D" id="2.60.40.420">
    <property type="entry name" value="Cupredoxins - blue copper proteins"/>
    <property type="match status" value="1"/>
</dbReference>
<dbReference type="Proteomes" id="UP000054549">
    <property type="component" value="Unassembled WGS sequence"/>
</dbReference>
<dbReference type="PANTHER" id="PTHR34883">
    <property type="entry name" value="SERINE-RICH PROTEIN, PUTATIVE-RELATED-RELATED"/>
    <property type="match status" value="1"/>
</dbReference>
<reference evidence="3 4" key="1">
    <citation type="submission" date="2014-04" db="EMBL/GenBank/DDBJ databases">
        <title>Evolutionary Origins and Diversification of the Mycorrhizal Mutualists.</title>
        <authorList>
            <consortium name="DOE Joint Genome Institute"/>
            <consortium name="Mycorrhizal Genomics Consortium"/>
            <person name="Kohler A."/>
            <person name="Kuo A."/>
            <person name="Nagy L.G."/>
            <person name="Floudas D."/>
            <person name="Copeland A."/>
            <person name="Barry K.W."/>
            <person name="Cichocki N."/>
            <person name="Veneault-Fourrey C."/>
            <person name="LaButti K."/>
            <person name="Lindquist E.A."/>
            <person name="Lipzen A."/>
            <person name="Lundell T."/>
            <person name="Morin E."/>
            <person name="Murat C."/>
            <person name="Riley R."/>
            <person name="Ohm R."/>
            <person name="Sun H."/>
            <person name="Tunlid A."/>
            <person name="Henrissat B."/>
            <person name="Grigoriev I.V."/>
            <person name="Hibbett D.S."/>
            <person name="Martin F."/>
        </authorList>
    </citation>
    <scope>NUCLEOTIDE SEQUENCE [LARGE SCALE GENOMIC DNA]</scope>
    <source>
        <strain evidence="3 4">Koide BX008</strain>
    </source>
</reference>
<dbReference type="STRING" id="946122.A0A0C2XLH0"/>
<feature type="chain" id="PRO_5002158762" description="Cupredoxin" evidence="2">
    <location>
        <begin position="18"/>
        <end position="208"/>
    </location>
</feature>
<dbReference type="PANTHER" id="PTHR34883:SF4">
    <property type="entry name" value="CUPREDOXIN"/>
    <property type="match status" value="1"/>
</dbReference>
<name>A0A0C2XLH0_AMAMK</name>
<dbReference type="AlphaFoldDB" id="A0A0C2XLH0"/>
<feature type="region of interest" description="Disordered" evidence="1">
    <location>
        <begin position="133"/>
        <end position="164"/>
    </location>
</feature>
<organism evidence="3 4">
    <name type="scientific">Amanita muscaria (strain Koide BX008)</name>
    <dbReference type="NCBI Taxonomy" id="946122"/>
    <lineage>
        <taxon>Eukaryota</taxon>
        <taxon>Fungi</taxon>
        <taxon>Dikarya</taxon>
        <taxon>Basidiomycota</taxon>
        <taxon>Agaricomycotina</taxon>
        <taxon>Agaricomycetes</taxon>
        <taxon>Agaricomycetidae</taxon>
        <taxon>Agaricales</taxon>
        <taxon>Pluteineae</taxon>
        <taxon>Amanitaceae</taxon>
        <taxon>Amanita</taxon>
    </lineage>
</organism>
<dbReference type="InParanoid" id="A0A0C2XLH0"/>
<evidence type="ECO:0008006" key="5">
    <source>
        <dbReference type="Google" id="ProtNLM"/>
    </source>
</evidence>